<evidence type="ECO:0000313" key="9">
    <source>
        <dbReference type="EMBL" id="MDQ0503236.1"/>
    </source>
</evidence>
<dbReference type="Proteomes" id="UP001241747">
    <property type="component" value="Unassembled WGS sequence"/>
</dbReference>
<dbReference type="Gene3D" id="2.40.30.170">
    <property type="match status" value="1"/>
</dbReference>
<evidence type="ECO:0000259" key="5">
    <source>
        <dbReference type="Pfam" id="PF25876"/>
    </source>
</evidence>
<feature type="domain" description="Multidrug resistance protein MdtA-like alpha-helical hairpin" evidence="5">
    <location>
        <begin position="136"/>
        <end position="201"/>
    </location>
</feature>
<accession>A0ABU0L7Y8</accession>
<sequence>MFRRMGLGRGPLVGHGSETELDDMMRGQGRLRAGSRFGLLAGALGTALVLSGCNEKNTYAAPPAAKVTVAAPTQMPVTLYAEFTGNTAPVNAVNLEARVEGFLTAVDYTDGEAVKKDRLLFQIEPDQYAAKVALQKALLESAGATLRNAQREYDRQADLGQREVSSQRTVDEAKTKLDTAKADVAAAEANLKLAETSYGYTTVRAPFDGVVTRHLVDVGAVVGTSGVTKLATILQVNPIYVYFNLSEQQQIDLRDDLAKAGKTLKSLREEKQDMPVEVALQADTAFDYSGKVDYIAPQLDAATGTLELRASLANPNVALVPGLFVRVRLPIGKIDNALLVNDTAVMANQVGSYVMVVGTDNKVEQRQVTTGPVEGQLRVITKGLKADDKVVIGAIQRAVAGNTVDPVAGAMAAAPEGPKPAPAALTNGTGTKSNP</sequence>
<name>A0ABU0L7Y8_XANAG</name>
<proteinExistence type="inferred from homology"/>
<evidence type="ECO:0000256" key="1">
    <source>
        <dbReference type="ARBA" id="ARBA00004196"/>
    </source>
</evidence>
<dbReference type="InterPro" id="IPR058627">
    <property type="entry name" value="MdtA-like_C"/>
</dbReference>
<keyword evidence="10" id="KW-1185">Reference proteome</keyword>
<comment type="similarity">
    <text evidence="2">Belongs to the membrane fusion protein (MFP) (TC 8.A.1) family.</text>
</comment>
<dbReference type="Pfam" id="PF25967">
    <property type="entry name" value="RND-MFP_C"/>
    <property type="match status" value="1"/>
</dbReference>
<organism evidence="9 10">
    <name type="scientific">Xanthobacter agilis</name>
    <dbReference type="NCBI Taxonomy" id="47492"/>
    <lineage>
        <taxon>Bacteria</taxon>
        <taxon>Pseudomonadati</taxon>
        <taxon>Pseudomonadota</taxon>
        <taxon>Alphaproteobacteria</taxon>
        <taxon>Hyphomicrobiales</taxon>
        <taxon>Xanthobacteraceae</taxon>
        <taxon>Xanthobacter</taxon>
    </lineage>
</organism>
<comment type="subcellular location">
    <subcellularLocation>
        <location evidence="1">Cell envelope</location>
    </subcellularLocation>
</comment>
<feature type="domain" description="Multidrug resistance protein MdtA-like barrel-sandwich hybrid" evidence="6">
    <location>
        <begin position="91"/>
        <end position="233"/>
    </location>
</feature>
<protein>
    <submittedName>
        <fullName evidence="9">Membrane fusion protein (Multidrug efflux system)</fullName>
    </submittedName>
</protein>
<dbReference type="Pfam" id="PF25944">
    <property type="entry name" value="Beta-barrel_RND"/>
    <property type="match status" value="1"/>
</dbReference>
<gene>
    <name evidence="9" type="ORF">QOZ94_000006</name>
</gene>
<dbReference type="InterPro" id="IPR058624">
    <property type="entry name" value="MdtA-like_HH"/>
</dbReference>
<evidence type="ECO:0000313" key="10">
    <source>
        <dbReference type="Proteomes" id="UP001241747"/>
    </source>
</evidence>
<dbReference type="Gene3D" id="1.10.287.470">
    <property type="entry name" value="Helix hairpin bin"/>
    <property type="match status" value="1"/>
</dbReference>
<dbReference type="SUPFAM" id="SSF111369">
    <property type="entry name" value="HlyD-like secretion proteins"/>
    <property type="match status" value="1"/>
</dbReference>
<dbReference type="Pfam" id="PF25917">
    <property type="entry name" value="BSH_RND"/>
    <property type="match status" value="1"/>
</dbReference>
<evidence type="ECO:0000256" key="3">
    <source>
        <dbReference type="SAM" id="Coils"/>
    </source>
</evidence>
<dbReference type="InterPro" id="IPR058626">
    <property type="entry name" value="MdtA-like_b-barrel"/>
</dbReference>
<feature type="domain" description="Multidrug resistance protein MdtA-like C-terminal permuted SH3" evidence="8">
    <location>
        <begin position="336"/>
        <end position="397"/>
    </location>
</feature>
<feature type="coiled-coil region" evidence="3">
    <location>
        <begin position="170"/>
        <end position="197"/>
    </location>
</feature>
<dbReference type="InterPro" id="IPR006143">
    <property type="entry name" value="RND_pump_MFP"/>
</dbReference>
<evidence type="ECO:0000256" key="2">
    <source>
        <dbReference type="ARBA" id="ARBA00009477"/>
    </source>
</evidence>
<evidence type="ECO:0000259" key="8">
    <source>
        <dbReference type="Pfam" id="PF25967"/>
    </source>
</evidence>
<dbReference type="Gene3D" id="2.40.50.100">
    <property type="match status" value="1"/>
</dbReference>
<evidence type="ECO:0000256" key="4">
    <source>
        <dbReference type="SAM" id="MobiDB-lite"/>
    </source>
</evidence>
<dbReference type="InterPro" id="IPR058625">
    <property type="entry name" value="MdtA-like_BSH"/>
</dbReference>
<comment type="caution">
    <text evidence="9">The sequence shown here is derived from an EMBL/GenBank/DDBJ whole genome shotgun (WGS) entry which is preliminary data.</text>
</comment>
<dbReference type="PANTHER" id="PTHR30158:SF24">
    <property type="entry name" value="HLYD FAMILY SECRETION PROTEIN"/>
    <property type="match status" value="1"/>
</dbReference>
<reference evidence="9 10" key="1">
    <citation type="submission" date="2023-07" db="EMBL/GenBank/DDBJ databases">
        <title>Genomic Encyclopedia of Type Strains, Phase IV (KMG-IV): sequencing the most valuable type-strain genomes for metagenomic binning, comparative biology and taxonomic classification.</title>
        <authorList>
            <person name="Goeker M."/>
        </authorList>
    </citation>
    <scope>NUCLEOTIDE SEQUENCE [LARGE SCALE GENOMIC DNA]</scope>
    <source>
        <strain evidence="9 10">DSM 3770</strain>
    </source>
</reference>
<dbReference type="EMBL" id="JAUSVY010000001">
    <property type="protein sequence ID" value="MDQ0503236.1"/>
    <property type="molecule type" value="Genomic_DNA"/>
</dbReference>
<feature type="region of interest" description="Disordered" evidence="4">
    <location>
        <begin position="413"/>
        <end position="435"/>
    </location>
</feature>
<evidence type="ECO:0000259" key="7">
    <source>
        <dbReference type="Pfam" id="PF25944"/>
    </source>
</evidence>
<dbReference type="PANTHER" id="PTHR30158">
    <property type="entry name" value="ACRA/E-RELATED COMPONENT OF DRUG EFFLUX TRANSPORTER"/>
    <property type="match status" value="1"/>
</dbReference>
<feature type="domain" description="Multidrug resistance protein MdtA-like beta-barrel" evidence="7">
    <location>
        <begin position="238"/>
        <end position="331"/>
    </location>
</feature>
<keyword evidence="3" id="KW-0175">Coiled coil</keyword>
<dbReference type="NCBIfam" id="TIGR01730">
    <property type="entry name" value="RND_mfp"/>
    <property type="match status" value="1"/>
</dbReference>
<dbReference type="Pfam" id="PF25876">
    <property type="entry name" value="HH_MFP_RND"/>
    <property type="match status" value="1"/>
</dbReference>
<dbReference type="Gene3D" id="2.40.420.20">
    <property type="match status" value="1"/>
</dbReference>
<feature type="compositionally biased region" description="Polar residues" evidence="4">
    <location>
        <begin position="426"/>
        <end position="435"/>
    </location>
</feature>
<evidence type="ECO:0000259" key="6">
    <source>
        <dbReference type="Pfam" id="PF25917"/>
    </source>
</evidence>